<accession>A0AAE9CB26</accession>
<proteinExistence type="inferred from homology"/>
<dbReference type="PRINTS" id="PR00723">
    <property type="entry name" value="SUBTILISIN"/>
</dbReference>
<dbReference type="GO" id="GO:0006508">
    <property type="term" value="P:proteolysis"/>
    <property type="evidence" value="ECO:0007669"/>
    <property type="project" value="UniProtKB-KW"/>
</dbReference>
<dbReference type="PROSITE" id="PS51892">
    <property type="entry name" value="SUBTILASE"/>
    <property type="match status" value="1"/>
</dbReference>
<dbReference type="InterPro" id="IPR034202">
    <property type="entry name" value="Subtilisin_Carlsberg-like"/>
</dbReference>
<dbReference type="Pfam" id="PF00082">
    <property type="entry name" value="Peptidase_S8"/>
    <property type="match status" value="1"/>
</dbReference>
<sequence length="289" mass="31192">MILMMTNNETRNIEVLDKLPKGFKMDWSLKAIGVENAHKKTKGEGVKVLVIDTGLDENHPELKGKLQYGIDMFKKNNDVTDLYGHGTHVAGLIAGNNTGVAPNVDLYVAKVLNEDGEGSMASVMDGITLAINFEVDILCMSLGIRGGLPVRLEERILEAHAKGINIVCAVGNMGLPEPDYPAFLNEVIAVGGVDAELKHLDFSNRGKQVDISAPALNILSTFKDGKYARMSGTSMASPIVAGAIALLISHNRKKGIELTNEQVKEKIMSLGSHSYDYGYGVVDLSKLLD</sequence>
<dbReference type="InterPro" id="IPR015500">
    <property type="entry name" value="Peptidase_S8_subtilisin-rel"/>
</dbReference>
<comment type="similarity">
    <text evidence="1">Belongs to the peptidase S8 family.</text>
</comment>
<keyword evidence="8" id="KW-1185">Reference proteome</keyword>
<evidence type="ECO:0000256" key="4">
    <source>
        <dbReference type="ARBA" id="ARBA00022801"/>
    </source>
</evidence>
<keyword evidence="3" id="KW-0479">Metal-binding</keyword>
<dbReference type="PANTHER" id="PTHR43806:SF11">
    <property type="entry name" value="CEREVISIN-RELATED"/>
    <property type="match status" value="1"/>
</dbReference>
<dbReference type="CDD" id="cd07477">
    <property type="entry name" value="Peptidases_S8_Subtilisin_subset"/>
    <property type="match status" value="1"/>
</dbReference>
<protein>
    <submittedName>
        <fullName evidence="7">Serine peptidase</fullName>
    </submittedName>
</protein>
<dbReference type="Gene3D" id="3.40.50.200">
    <property type="entry name" value="Peptidase S8/S53 domain"/>
    <property type="match status" value="1"/>
</dbReference>
<dbReference type="InterPro" id="IPR050131">
    <property type="entry name" value="Peptidase_S8_subtilisin-like"/>
</dbReference>
<evidence type="ECO:0000256" key="3">
    <source>
        <dbReference type="ARBA" id="ARBA00022723"/>
    </source>
</evidence>
<keyword evidence="4" id="KW-0378">Hydrolase</keyword>
<dbReference type="PROSITE" id="PS00137">
    <property type="entry name" value="SUBTILASE_HIS"/>
    <property type="match status" value="1"/>
</dbReference>
<dbReference type="GO" id="GO:0004252">
    <property type="term" value="F:serine-type endopeptidase activity"/>
    <property type="evidence" value="ECO:0007669"/>
    <property type="project" value="InterPro"/>
</dbReference>
<evidence type="ECO:0000256" key="2">
    <source>
        <dbReference type="ARBA" id="ARBA00022670"/>
    </source>
</evidence>
<evidence type="ECO:0000256" key="1">
    <source>
        <dbReference type="ARBA" id="ARBA00011073"/>
    </source>
</evidence>
<dbReference type="PROSITE" id="PS00138">
    <property type="entry name" value="SUBTILASE_SER"/>
    <property type="match status" value="1"/>
</dbReference>
<dbReference type="SUPFAM" id="SSF52743">
    <property type="entry name" value="Subtilisin-like"/>
    <property type="match status" value="1"/>
</dbReference>
<gene>
    <name evidence="7" type="ORF">CHEWBECCA_135</name>
</gene>
<dbReference type="InterPro" id="IPR000209">
    <property type="entry name" value="Peptidase_S8/S53_dom"/>
</dbReference>
<dbReference type="Proteomes" id="UP000827751">
    <property type="component" value="Segment"/>
</dbReference>
<organism evidence="7 8">
    <name type="scientific">Bacillus phage vB_BanS_Chewbecca</name>
    <dbReference type="NCBI Taxonomy" id="2894786"/>
    <lineage>
        <taxon>Viruses</taxon>
        <taxon>Duplodnaviria</taxon>
        <taxon>Heunggongvirae</taxon>
        <taxon>Uroviricota</taxon>
        <taxon>Caudoviricetes</taxon>
        <taxon>Joanripponvirinae</taxon>
        <taxon>Tsamsavirus</taxon>
        <taxon>Tsamsavirus chewbecca</taxon>
    </lineage>
</organism>
<evidence type="ECO:0000259" key="6">
    <source>
        <dbReference type="Pfam" id="PF00082"/>
    </source>
</evidence>
<dbReference type="InterPro" id="IPR036852">
    <property type="entry name" value="Peptidase_S8/S53_dom_sf"/>
</dbReference>
<dbReference type="InterPro" id="IPR022398">
    <property type="entry name" value="Peptidase_S8_His-AS"/>
</dbReference>
<dbReference type="EMBL" id="OK499972">
    <property type="protein sequence ID" value="UGO46218.1"/>
    <property type="molecule type" value="Genomic_DNA"/>
</dbReference>
<evidence type="ECO:0000313" key="7">
    <source>
        <dbReference type="EMBL" id="UGO46218.1"/>
    </source>
</evidence>
<keyword evidence="2" id="KW-0645">Protease</keyword>
<keyword evidence="5" id="KW-0720">Serine protease</keyword>
<evidence type="ECO:0000256" key="5">
    <source>
        <dbReference type="ARBA" id="ARBA00022825"/>
    </source>
</evidence>
<dbReference type="PANTHER" id="PTHR43806">
    <property type="entry name" value="PEPTIDASE S8"/>
    <property type="match status" value="1"/>
</dbReference>
<feature type="domain" description="Peptidase S8/S53" evidence="6">
    <location>
        <begin position="43"/>
        <end position="269"/>
    </location>
</feature>
<evidence type="ECO:0000313" key="8">
    <source>
        <dbReference type="Proteomes" id="UP000827751"/>
    </source>
</evidence>
<dbReference type="InterPro" id="IPR023828">
    <property type="entry name" value="Peptidase_S8_Ser-AS"/>
</dbReference>
<name>A0AAE9CB26_9CAUD</name>
<dbReference type="GO" id="GO:0046872">
    <property type="term" value="F:metal ion binding"/>
    <property type="evidence" value="ECO:0007669"/>
    <property type="project" value="UniProtKB-KW"/>
</dbReference>
<reference evidence="7 8" key="1">
    <citation type="submission" date="2021-10" db="EMBL/GenBank/DDBJ databases">
        <authorList>
            <person name="Lavering E.D."/>
            <person name="James R."/>
            <person name="Fairhom J.D."/>
            <person name="Ogilvie B.H."/>
            <person name="Thurgood T.L."/>
            <person name="Robison R.A."/>
            <person name="Grose J.H."/>
        </authorList>
    </citation>
    <scope>NUCLEOTIDE SEQUENCE [LARGE SCALE GENOMIC DNA]</scope>
</reference>